<dbReference type="EMBL" id="CH479271">
    <property type="protein sequence ID" value="EDW39979.1"/>
    <property type="molecule type" value="Genomic_DNA"/>
</dbReference>
<gene>
    <name evidence="1" type="primary">Dper\GL15094</name>
    <name evidence="1" type="ORF">Dper_GL15094</name>
</gene>
<evidence type="ECO:0000313" key="1">
    <source>
        <dbReference type="EMBL" id="EDW39979.1"/>
    </source>
</evidence>
<accession>B4HBX5</accession>
<keyword evidence="2" id="KW-1185">Reference proteome</keyword>
<protein>
    <submittedName>
        <fullName evidence="1">GL15094</fullName>
    </submittedName>
</protein>
<dbReference type="Proteomes" id="UP000008744">
    <property type="component" value="Unassembled WGS sequence"/>
</dbReference>
<dbReference type="HOGENOM" id="CLU_2673722_0_0_1"/>
<sequence length="75" mass="7809">MEGSRELLVAAANAYQSTGRSRTDDDLSGGARFISEGQLLYTCVYGGAMDAQVWSAVGVTVEGCATGTLVMIICL</sequence>
<proteinExistence type="predicted"/>
<evidence type="ECO:0000313" key="2">
    <source>
        <dbReference type="Proteomes" id="UP000008744"/>
    </source>
</evidence>
<dbReference type="AlphaFoldDB" id="B4HBX5"/>
<name>B4HBX5_DROPE</name>
<reference evidence="1 2" key="1">
    <citation type="journal article" date="2007" name="Nature">
        <title>Evolution of genes and genomes on the Drosophila phylogeny.</title>
        <authorList>
            <consortium name="Drosophila 12 Genomes Consortium"/>
            <person name="Clark A.G."/>
            <person name="Eisen M.B."/>
            <person name="Smith D.R."/>
            <person name="Bergman C.M."/>
            <person name="Oliver B."/>
            <person name="Markow T.A."/>
            <person name="Kaufman T.C."/>
            <person name="Kellis M."/>
            <person name="Gelbart W."/>
            <person name="Iyer V.N."/>
            <person name="Pollard D.A."/>
            <person name="Sackton T.B."/>
            <person name="Larracuente A.M."/>
            <person name="Singh N.D."/>
            <person name="Abad J.P."/>
            <person name="Abt D.N."/>
            <person name="Adryan B."/>
            <person name="Aguade M."/>
            <person name="Akashi H."/>
            <person name="Anderson W.W."/>
            <person name="Aquadro C.F."/>
            <person name="Ardell D.H."/>
            <person name="Arguello R."/>
            <person name="Artieri C.G."/>
            <person name="Barbash D.A."/>
            <person name="Barker D."/>
            <person name="Barsanti P."/>
            <person name="Batterham P."/>
            <person name="Batzoglou S."/>
            <person name="Begun D."/>
            <person name="Bhutkar A."/>
            <person name="Blanco E."/>
            <person name="Bosak S.A."/>
            <person name="Bradley R.K."/>
            <person name="Brand A.D."/>
            <person name="Brent M.R."/>
            <person name="Brooks A.N."/>
            <person name="Brown R.H."/>
            <person name="Butlin R.K."/>
            <person name="Caggese C."/>
            <person name="Calvi B.R."/>
            <person name="Bernardo de Carvalho A."/>
            <person name="Caspi A."/>
            <person name="Castrezana S."/>
            <person name="Celniker S.E."/>
            <person name="Chang J.L."/>
            <person name="Chapple C."/>
            <person name="Chatterji S."/>
            <person name="Chinwalla A."/>
            <person name="Civetta A."/>
            <person name="Clifton S.W."/>
            <person name="Comeron J.M."/>
            <person name="Costello J.C."/>
            <person name="Coyne J.A."/>
            <person name="Daub J."/>
            <person name="David R.G."/>
            <person name="Delcher A.L."/>
            <person name="Delehaunty K."/>
            <person name="Do C.B."/>
            <person name="Ebling H."/>
            <person name="Edwards K."/>
            <person name="Eickbush T."/>
            <person name="Evans J.D."/>
            <person name="Filipski A."/>
            <person name="Findeiss S."/>
            <person name="Freyhult E."/>
            <person name="Fulton L."/>
            <person name="Fulton R."/>
            <person name="Garcia A.C."/>
            <person name="Gardiner A."/>
            <person name="Garfield D.A."/>
            <person name="Garvin B.E."/>
            <person name="Gibson G."/>
            <person name="Gilbert D."/>
            <person name="Gnerre S."/>
            <person name="Godfrey J."/>
            <person name="Good R."/>
            <person name="Gotea V."/>
            <person name="Gravely B."/>
            <person name="Greenberg A.J."/>
            <person name="Griffiths-Jones S."/>
            <person name="Gross S."/>
            <person name="Guigo R."/>
            <person name="Gustafson E.A."/>
            <person name="Haerty W."/>
            <person name="Hahn M.W."/>
            <person name="Halligan D.L."/>
            <person name="Halpern A.L."/>
            <person name="Halter G.M."/>
            <person name="Han M.V."/>
            <person name="Heger A."/>
            <person name="Hillier L."/>
            <person name="Hinrichs A.S."/>
            <person name="Holmes I."/>
            <person name="Hoskins R.A."/>
            <person name="Hubisz M.J."/>
            <person name="Hultmark D."/>
            <person name="Huntley M.A."/>
            <person name="Jaffe D.B."/>
            <person name="Jagadeeshan S."/>
            <person name="Jeck W.R."/>
            <person name="Johnson J."/>
            <person name="Jones C.D."/>
            <person name="Jordan W.C."/>
            <person name="Karpen G.H."/>
            <person name="Kataoka E."/>
            <person name="Keightley P.D."/>
            <person name="Kheradpour P."/>
            <person name="Kirkness E.F."/>
            <person name="Koerich L.B."/>
            <person name="Kristiansen K."/>
            <person name="Kudrna D."/>
            <person name="Kulathinal R.J."/>
            <person name="Kumar S."/>
            <person name="Kwok R."/>
            <person name="Lander E."/>
            <person name="Langley C.H."/>
            <person name="Lapoint R."/>
            <person name="Lazzaro B.P."/>
            <person name="Lee S.J."/>
            <person name="Levesque L."/>
            <person name="Li R."/>
            <person name="Lin C.F."/>
            <person name="Lin M.F."/>
            <person name="Lindblad-Toh K."/>
            <person name="Llopart A."/>
            <person name="Long M."/>
            <person name="Low L."/>
            <person name="Lozovsky E."/>
            <person name="Lu J."/>
            <person name="Luo M."/>
            <person name="Machado C.A."/>
            <person name="Makalowski W."/>
            <person name="Marzo M."/>
            <person name="Matsuda M."/>
            <person name="Matzkin L."/>
            <person name="McAllister B."/>
            <person name="McBride C.S."/>
            <person name="McKernan B."/>
            <person name="McKernan K."/>
            <person name="Mendez-Lago M."/>
            <person name="Minx P."/>
            <person name="Mollenhauer M.U."/>
            <person name="Montooth K."/>
            <person name="Mount S.M."/>
            <person name="Mu X."/>
            <person name="Myers E."/>
            <person name="Negre B."/>
            <person name="Newfeld S."/>
            <person name="Nielsen R."/>
            <person name="Noor M.A."/>
            <person name="O'Grady P."/>
            <person name="Pachter L."/>
            <person name="Papaceit M."/>
            <person name="Parisi M.J."/>
            <person name="Parisi M."/>
            <person name="Parts L."/>
            <person name="Pedersen J.S."/>
            <person name="Pesole G."/>
            <person name="Phillippy A.M."/>
            <person name="Ponting C.P."/>
            <person name="Pop M."/>
            <person name="Porcelli D."/>
            <person name="Powell J.R."/>
            <person name="Prohaska S."/>
            <person name="Pruitt K."/>
            <person name="Puig M."/>
            <person name="Quesneville H."/>
            <person name="Ram K.R."/>
            <person name="Rand D."/>
            <person name="Rasmussen M.D."/>
            <person name="Reed L.K."/>
            <person name="Reenan R."/>
            <person name="Reily A."/>
            <person name="Remington K.A."/>
            <person name="Rieger T.T."/>
            <person name="Ritchie M.G."/>
            <person name="Robin C."/>
            <person name="Rogers Y.H."/>
            <person name="Rohde C."/>
            <person name="Rozas J."/>
            <person name="Rubenfield M.J."/>
            <person name="Ruiz A."/>
            <person name="Russo S."/>
            <person name="Salzberg S.L."/>
            <person name="Sanchez-Gracia A."/>
            <person name="Saranga D.J."/>
            <person name="Sato H."/>
            <person name="Schaeffer S.W."/>
            <person name="Schatz M.C."/>
            <person name="Schlenke T."/>
            <person name="Schwartz R."/>
            <person name="Segarra C."/>
            <person name="Singh R.S."/>
            <person name="Sirot L."/>
            <person name="Sirota M."/>
            <person name="Sisneros N.B."/>
            <person name="Smith C.D."/>
            <person name="Smith T.F."/>
            <person name="Spieth J."/>
            <person name="Stage D.E."/>
            <person name="Stark A."/>
            <person name="Stephan W."/>
            <person name="Strausberg R.L."/>
            <person name="Strempel S."/>
            <person name="Sturgill D."/>
            <person name="Sutton G."/>
            <person name="Sutton G.G."/>
            <person name="Tao W."/>
            <person name="Teichmann S."/>
            <person name="Tobari Y.N."/>
            <person name="Tomimura Y."/>
            <person name="Tsolas J.M."/>
            <person name="Valente V.L."/>
            <person name="Venter E."/>
            <person name="Venter J.C."/>
            <person name="Vicario S."/>
            <person name="Vieira F.G."/>
            <person name="Vilella A.J."/>
            <person name="Villasante A."/>
            <person name="Walenz B."/>
            <person name="Wang J."/>
            <person name="Wasserman M."/>
            <person name="Watts T."/>
            <person name="Wilson D."/>
            <person name="Wilson R.K."/>
            <person name="Wing R.A."/>
            <person name="Wolfner M.F."/>
            <person name="Wong A."/>
            <person name="Wong G.K."/>
            <person name="Wu C.I."/>
            <person name="Wu G."/>
            <person name="Yamamoto D."/>
            <person name="Yang H.P."/>
            <person name="Yang S.P."/>
            <person name="Yorke J.A."/>
            <person name="Yoshida K."/>
            <person name="Zdobnov E."/>
            <person name="Zhang P."/>
            <person name="Zhang Y."/>
            <person name="Zimin A.V."/>
            <person name="Baldwin J."/>
            <person name="Abdouelleil A."/>
            <person name="Abdulkadir J."/>
            <person name="Abebe A."/>
            <person name="Abera B."/>
            <person name="Abreu J."/>
            <person name="Acer S.C."/>
            <person name="Aftuck L."/>
            <person name="Alexander A."/>
            <person name="An P."/>
            <person name="Anderson E."/>
            <person name="Anderson S."/>
            <person name="Arachi H."/>
            <person name="Azer M."/>
            <person name="Bachantsang P."/>
            <person name="Barry A."/>
            <person name="Bayul T."/>
            <person name="Berlin A."/>
            <person name="Bessette D."/>
            <person name="Bloom T."/>
            <person name="Blye J."/>
            <person name="Boguslavskiy L."/>
            <person name="Bonnet C."/>
            <person name="Boukhgalter B."/>
            <person name="Bourzgui I."/>
            <person name="Brown A."/>
            <person name="Cahill P."/>
            <person name="Channer S."/>
            <person name="Cheshatsang Y."/>
            <person name="Chuda L."/>
            <person name="Citroen M."/>
            <person name="Collymore A."/>
            <person name="Cooke P."/>
            <person name="Costello M."/>
            <person name="D'Aco K."/>
            <person name="Daza R."/>
            <person name="De Haan G."/>
            <person name="DeGray S."/>
            <person name="DeMaso C."/>
            <person name="Dhargay N."/>
            <person name="Dooley K."/>
            <person name="Dooley E."/>
            <person name="Doricent M."/>
            <person name="Dorje P."/>
            <person name="Dorjee K."/>
            <person name="Dupes A."/>
            <person name="Elong R."/>
            <person name="Falk J."/>
            <person name="Farina A."/>
            <person name="Faro S."/>
            <person name="Ferguson D."/>
            <person name="Fisher S."/>
            <person name="Foley C.D."/>
            <person name="Franke A."/>
            <person name="Friedrich D."/>
            <person name="Gadbois L."/>
            <person name="Gearin G."/>
            <person name="Gearin C.R."/>
            <person name="Giannoukos G."/>
            <person name="Goode T."/>
            <person name="Graham J."/>
            <person name="Grandbois E."/>
            <person name="Grewal S."/>
            <person name="Gyaltsen K."/>
            <person name="Hafez N."/>
            <person name="Hagos B."/>
            <person name="Hall J."/>
            <person name="Henson C."/>
            <person name="Hollinger A."/>
            <person name="Honan T."/>
            <person name="Huard M.D."/>
            <person name="Hughes L."/>
            <person name="Hurhula B."/>
            <person name="Husby M.E."/>
            <person name="Kamat A."/>
            <person name="Kanga B."/>
            <person name="Kashin S."/>
            <person name="Khazanovich D."/>
            <person name="Kisner P."/>
            <person name="Lance K."/>
            <person name="Lara M."/>
            <person name="Lee W."/>
            <person name="Lennon N."/>
            <person name="Letendre F."/>
            <person name="LeVine R."/>
            <person name="Lipovsky A."/>
            <person name="Liu X."/>
            <person name="Liu J."/>
            <person name="Liu S."/>
            <person name="Lokyitsang T."/>
            <person name="Lokyitsang Y."/>
            <person name="Lubonja R."/>
            <person name="Lui A."/>
            <person name="MacDonald P."/>
            <person name="Magnisalis V."/>
            <person name="Maru K."/>
            <person name="Matthews C."/>
            <person name="McCusker W."/>
            <person name="McDonough S."/>
            <person name="Mehta T."/>
            <person name="Meldrim J."/>
            <person name="Meneus L."/>
            <person name="Mihai O."/>
            <person name="Mihalev A."/>
            <person name="Mihova T."/>
            <person name="Mittelman R."/>
            <person name="Mlenga V."/>
            <person name="Montmayeur A."/>
            <person name="Mulrain L."/>
            <person name="Navidi A."/>
            <person name="Naylor J."/>
            <person name="Negash T."/>
            <person name="Nguyen T."/>
            <person name="Nguyen N."/>
            <person name="Nicol R."/>
            <person name="Norbu C."/>
            <person name="Norbu N."/>
            <person name="Novod N."/>
            <person name="O'Neill B."/>
            <person name="Osman S."/>
            <person name="Markiewicz E."/>
            <person name="Oyono O.L."/>
            <person name="Patti C."/>
            <person name="Phunkhang P."/>
            <person name="Pierre F."/>
            <person name="Priest M."/>
            <person name="Raghuraman S."/>
            <person name="Rege F."/>
            <person name="Reyes R."/>
            <person name="Rise C."/>
            <person name="Rogov P."/>
            <person name="Ross K."/>
            <person name="Ryan E."/>
            <person name="Settipalli S."/>
            <person name="Shea T."/>
            <person name="Sherpa N."/>
            <person name="Shi L."/>
            <person name="Shih D."/>
            <person name="Sparrow T."/>
            <person name="Spaulding J."/>
            <person name="Stalker J."/>
            <person name="Stange-Thomann N."/>
            <person name="Stavropoulos S."/>
            <person name="Stone C."/>
            <person name="Strader C."/>
            <person name="Tesfaye S."/>
            <person name="Thomson T."/>
            <person name="Thoulutsang Y."/>
            <person name="Thoulutsang D."/>
            <person name="Topham K."/>
            <person name="Topping I."/>
            <person name="Tsamla T."/>
            <person name="Vassiliev H."/>
            <person name="Vo A."/>
            <person name="Wangchuk T."/>
            <person name="Wangdi T."/>
            <person name="Weiand M."/>
            <person name="Wilkinson J."/>
            <person name="Wilson A."/>
            <person name="Yadav S."/>
            <person name="Young G."/>
            <person name="Yu Q."/>
            <person name="Zembek L."/>
            <person name="Zhong D."/>
            <person name="Zimmer A."/>
            <person name="Zwirko Z."/>
            <person name="Jaffe D.B."/>
            <person name="Alvarez P."/>
            <person name="Brockman W."/>
            <person name="Butler J."/>
            <person name="Chin C."/>
            <person name="Gnerre S."/>
            <person name="Grabherr M."/>
            <person name="Kleber M."/>
            <person name="Mauceli E."/>
            <person name="MacCallum I."/>
        </authorList>
    </citation>
    <scope>NUCLEOTIDE SEQUENCE [LARGE SCALE GENOMIC DNA]</scope>
    <source>
        <strain evidence="2">MSH-3 / Tucson 14011-0111.49</strain>
    </source>
</reference>
<organism evidence="2">
    <name type="scientific">Drosophila persimilis</name>
    <name type="common">Fruit fly</name>
    <dbReference type="NCBI Taxonomy" id="7234"/>
    <lineage>
        <taxon>Eukaryota</taxon>
        <taxon>Metazoa</taxon>
        <taxon>Ecdysozoa</taxon>
        <taxon>Arthropoda</taxon>
        <taxon>Hexapoda</taxon>
        <taxon>Insecta</taxon>
        <taxon>Pterygota</taxon>
        <taxon>Neoptera</taxon>
        <taxon>Endopterygota</taxon>
        <taxon>Diptera</taxon>
        <taxon>Brachycera</taxon>
        <taxon>Muscomorpha</taxon>
        <taxon>Ephydroidea</taxon>
        <taxon>Drosophilidae</taxon>
        <taxon>Drosophila</taxon>
        <taxon>Sophophora</taxon>
    </lineage>
</organism>